<sequence>MAGKPRILHPIERASRERIEKLQLQRLRETVKRAYEQVPFYNRKLKEAGIRPEDIKTLEDIHKLPFTVKNDLRENYPYGLFAVPLSEIVEIHASSGTTGKPTVVGYTRRDIENWAELMARSLAAAGVTNEDIVYIALGYHWFTGGLGFHYGAQKLGALAVPAGTGFTQRHVMMIRDLGATVLGAVPNYALRLAEVAMEMGIDPARDTKLRTGVFGAEMWSEELRKRINKIWDMESYDIYGMSELYGPGTAIECHLHDGLHVWEDHYLVEVVDPKTGEPVEPEEKGVLVVTPLTHDAMPLIRYWTNDLTFMYDGTSCDCGRNMRRIGRIMGRADDMLIINGVNVFPSAVEEVLLSEPRVNHHYQIIVEREGNLDRMYVVVEAAKKMNDKEKQRLASELQYRLHEVLMINPRVRVVDPGELPRQEGGKAKRIIDRRKM</sequence>
<evidence type="ECO:0000259" key="5">
    <source>
        <dbReference type="Pfam" id="PF00501"/>
    </source>
</evidence>
<evidence type="ECO:0000256" key="4">
    <source>
        <dbReference type="ARBA" id="ARBA00022741"/>
    </source>
</evidence>
<accession>A0A833EB87</accession>
<evidence type="ECO:0000256" key="3">
    <source>
        <dbReference type="ARBA" id="ARBA00022598"/>
    </source>
</evidence>
<dbReference type="EMBL" id="DQVR01000067">
    <property type="protein sequence ID" value="HIQ24018.1"/>
    <property type="molecule type" value="Genomic_DNA"/>
</dbReference>
<feature type="domain" description="AMP-dependent synthetase/ligase" evidence="5">
    <location>
        <begin position="91"/>
        <end position="289"/>
    </location>
</feature>
<evidence type="ECO:0000259" key="6">
    <source>
        <dbReference type="Pfam" id="PF14535"/>
    </source>
</evidence>
<dbReference type="InterPro" id="IPR028154">
    <property type="entry name" value="AMP-dep_Lig_C"/>
</dbReference>
<dbReference type="InterPro" id="IPR011880">
    <property type="entry name" value="PA_CoA_ligase"/>
</dbReference>
<organism evidence="7 8">
    <name type="scientific">Pyrodictium delaneyi</name>
    <dbReference type="NCBI Taxonomy" id="1273541"/>
    <lineage>
        <taxon>Archaea</taxon>
        <taxon>Thermoproteota</taxon>
        <taxon>Thermoprotei</taxon>
        <taxon>Desulfurococcales</taxon>
        <taxon>Pyrodictiaceae</taxon>
        <taxon>Pyrodictium</taxon>
    </lineage>
</organism>
<dbReference type="Gene3D" id="3.40.50.12780">
    <property type="entry name" value="N-terminal domain of ligase-like"/>
    <property type="match status" value="1"/>
</dbReference>
<dbReference type="GO" id="GO:0010124">
    <property type="term" value="P:phenylacetate catabolic process"/>
    <property type="evidence" value="ECO:0007669"/>
    <property type="project" value="InterPro"/>
</dbReference>
<dbReference type="Pfam" id="PF00501">
    <property type="entry name" value="AMP-binding"/>
    <property type="match status" value="1"/>
</dbReference>
<feature type="domain" description="AMP-dependent ligase C-terminal" evidence="6">
    <location>
        <begin position="340"/>
        <end position="434"/>
    </location>
</feature>
<dbReference type="PIRSF" id="PIRSF006444">
    <property type="entry name" value="PaaK"/>
    <property type="match status" value="1"/>
</dbReference>
<reference evidence="7" key="1">
    <citation type="journal article" date="2020" name="ISME J.">
        <title>Gammaproteobacteria mediating utilization of methyl-, sulfur- and petroleum organic compounds in deep ocean hydrothermal plumes.</title>
        <authorList>
            <person name="Zhou Z."/>
            <person name="Liu Y."/>
            <person name="Pan J."/>
            <person name="Cron B.R."/>
            <person name="Toner B.M."/>
            <person name="Anantharaman K."/>
            <person name="Breier J.A."/>
            <person name="Dick G.J."/>
            <person name="Li M."/>
        </authorList>
    </citation>
    <scope>NUCLEOTIDE SEQUENCE</scope>
    <source>
        <strain evidence="7">SZUA-1523</strain>
    </source>
</reference>
<comment type="subunit">
    <text evidence="2">Monomer.</text>
</comment>
<dbReference type="InterPro" id="IPR042099">
    <property type="entry name" value="ANL_N_sf"/>
</dbReference>
<dbReference type="FunFam" id="3.40.50.12780:FF:000016">
    <property type="entry name" value="Phenylacetate-coenzyme A ligase"/>
    <property type="match status" value="1"/>
</dbReference>
<dbReference type="CDD" id="cd05913">
    <property type="entry name" value="PaaK"/>
    <property type="match status" value="1"/>
</dbReference>
<dbReference type="GO" id="GO:0047475">
    <property type="term" value="F:phenylacetate-CoA ligase activity"/>
    <property type="evidence" value="ECO:0007669"/>
    <property type="project" value="InterPro"/>
</dbReference>
<dbReference type="PANTHER" id="PTHR43845:SF1">
    <property type="entry name" value="BLR5969 PROTEIN"/>
    <property type="match status" value="1"/>
</dbReference>
<comment type="pathway">
    <text evidence="1">Aromatic compound metabolism.</text>
</comment>
<proteinExistence type="predicted"/>
<dbReference type="Gene3D" id="3.30.300.30">
    <property type="match status" value="1"/>
</dbReference>
<dbReference type="Pfam" id="PF14535">
    <property type="entry name" value="AMP-binding_C_2"/>
    <property type="match status" value="1"/>
</dbReference>
<keyword evidence="3 7" id="KW-0436">Ligase</keyword>
<keyword evidence="4" id="KW-0547">Nucleotide-binding</keyword>
<evidence type="ECO:0000313" key="8">
    <source>
        <dbReference type="Proteomes" id="UP000600071"/>
    </source>
</evidence>
<protein>
    <submittedName>
        <fullName evidence="7">Phenylacetate--CoA ligase family protein</fullName>
    </submittedName>
</protein>
<dbReference type="InterPro" id="IPR000873">
    <property type="entry name" value="AMP-dep_synth/lig_dom"/>
</dbReference>
<dbReference type="InterPro" id="IPR045851">
    <property type="entry name" value="AMP-bd_C_sf"/>
</dbReference>
<dbReference type="GO" id="GO:0000166">
    <property type="term" value="F:nucleotide binding"/>
    <property type="evidence" value="ECO:0007669"/>
    <property type="project" value="UniProtKB-KW"/>
</dbReference>
<comment type="caution">
    <text evidence="7">The sequence shown here is derived from an EMBL/GenBank/DDBJ whole genome shotgun (WGS) entry which is preliminary data.</text>
</comment>
<evidence type="ECO:0000256" key="2">
    <source>
        <dbReference type="ARBA" id="ARBA00011245"/>
    </source>
</evidence>
<dbReference type="SUPFAM" id="SSF56801">
    <property type="entry name" value="Acetyl-CoA synthetase-like"/>
    <property type="match status" value="1"/>
</dbReference>
<dbReference type="AlphaFoldDB" id="A0A833EB87"/>
<evidence type="ECO:0000313" key="7">
    <source>
        <dbReference type="EMBL" id="HIQ24018.1"/>
    </source>
</evidence>
<dbReference type="PANTHER" id="PTHR43845">
    <property type="entry name" value="BLR5969 PROTEIN"/>
    <property type="match status" value="1"/>
</dbReference>
<dbReference type="Proteomes" id="UP000600071">
    <property type="component" value="Unassembled WGS sequence"/>
</dbReference>
<evidence type="ECO:0000256" key="1">
    <source>
        <dbReference type="ARBA" id="ARBA00005211"/>
    </source>
</evidence>
<gene>
    <name evidence="7" type="ORF">EYH50_03115</name>
</gene>
<name>A0A833EB87_9CREN</name>